<dbReference type="Pfam" id="PF08220">
    <property type="entry name" value="HTH_DeoR"/>
    <property type="match status" value="1"/>
</dbReference>
<keyword evidence="3" id="KW-0804">Transcription</keyword>
<dbReference type="PANTHER" id="PTHR30363:SF44">
    <property type="entry name" value="AGA OPERON TRANSCRIPTIONAL REPRESSOR-RELATED"/>
    <property type="match status" value="1"/>
</dbReference>
<organism evidence="5 6">
    <name type="scientific">Embleya scabrispora</name>
    <dbReference type="NCBI Taxonomy" id="159449"/>
    <lineage>
        <taxon>Bacteria</taxon>
        <taxon>Bacillati</taxon>
        <taxon>Actinomycetota</taxon>
        <taxon>Actinomycetes</taxon>
        <taxon>Kitasatosporales</taxon>
        <taxon>Streptomycetaceae</taxon>
        <taxon>Embleya</taxon>
    </lineage>
</organism>
<dbReference type="SUPFAM" id="SSF100950">
    <property type="entry name" value="NagB/RpiA/CoA transferase-like"/>
    <property type="match status" value="1"/>
</dbReference>
<name>A0A1T3NNA3_9ACTN</name>
<dbReference type="Pfam" id="PF00455">
    <property type="entry name" value="DeoRC"/>
    <property type="match status" value="1"/>
</dbReference>
<evidence type="ECO:0000256" key="1">
    <source>
        <dbReference type="ARBA" id="ARBA00023015"/>
    </source>
</evidence>
<protein>
    <submittedName>
        <fullName evidence="5">Alkaline phosphatase</fullName>
    </submittedName>
</protein>
<dbReference type="OrthoDB" id="7688673at2"/>
<dbReference type="SUPFAM" id="SSF46785">
    <property type="entry name" value="Winged helix' DNA-binding domain"/>
    <property type="match status" value="1"/>
</dbReference>
<dbReference type="STRING" id="159449.B4N89_39255"/>
<dbReference type="InterPro" id="IPR036390">
    <property type="entry name" value="WH_DNA-bd_sf"/>
</dbReference>
<keyword evidence="1" id="KW-0805">Transcription regulation</keyword>
<dbReference type="EMBL" id="MWQN01000003">
    <property type="protein sequence ID" value="OPC78222.1"/>
    <property type="molecule type" value="Genomic_DNA"/>
</dbReference>
<dbReference type="InterPro" id="IPR014036">
    <property type="entry name" value="DeoR-like_C"/>
</dbReference>
<evidence type="ECO:0000256" key="2">
    <source>
        <dbReference type="ARBA" id="ARBA00023125"/>
    </source>
</evidence>
<dbReference type="SMART" id="SM01134">
    <property type="entry name" value="DeoRC"/>
    <property type="match status" value="1"/>
</dbReference>
<evidence type="ECO:0000256" key="3">
    <source>
        <dbReference type="ARBA" id="ARBA00023163"/>
    </source>
</evidence>
<feature type="domain" description="HTH deoR-type" evidence="4">
    <location>
        <begin position="3"/>
        <end position="58"/>
    </location>
</feature>
<sequence length="252" mass="26460">MLRTERHARILEHVAAHGSVSVEELSAILAVSGATVRRDLQHLDAVNLLRRTHGGASVGNIGLETPMQYRSERRRPEKLAIARAAAALVPAEAVVGLTGGSTATEIARILAERGPVTIVTNAVNIAAELVLHKDVTLVVIGGTARKESYELVGPIAEKTLADYYTDVTFLGVDGISAAHGCTTHDQLEAATDRAFTDRSNHTIVVADHSKIGKATLARICPLSGIGHLVTDADAPKDELARIAAAGVAVTVV</sequence>
<comment type="caution">
    <text evidence="5">The sequence shown here is derived from an EMBL/GenBank/DDBJ whole genome shotgun (WGS) entry which is preliminary data.</text>
</comment>
<dbReference type="SMART" id="SM00420">
    <property type="entry name" value="HTH_DEOR"/>
    <property type="match status" value="1"/>
</dbReference>
<dbReference type="InterPro" id="IPR001034">
    <property type="entry name" value="DeoR_HTH"/>
</dbReference>
<dbReference type="Gene3D" id="1.10.10.10">
    <property type="entry name" value="Winged helix-like DNA-binding domain superfamily/Winged helix DNA-binding domain"/>
    <property type="match status" value="1"/>
</dbReference>
<dbReference type="InterPro" id="IPR036388">
    <property type="entry name" value="WH-like_DNA-bd_sf"/>
</dbReference>
<evidence type="ECO:0000313" key="5">
    <source>
        <dbReference type="EMBL" id="OPC78222.1"/>
    </source>
</evidence>
<gene>
    <name evidence="5" type="ORF">B4N89_39255</name>
</gene>
<dbReference type="RefSeq" id="WP_078981317.1">
    <property type="nucleotide sequence ID" value="NZ_MWQN01000003.1"/>
</dbReference>
<dbReference type="InterPro" id="IPR050313">
    <property type="entry name" value="Carb_Metab_HTH_regulators"/>
</dbReference>
<keyword evidence="6" id="KW-1185">Reference proteome</keyword>
<evidence type="ECO:0000313" key="6">
    <source>
        <dbReference type="Proteomes" id="UP000190037"/>
    </source>
</evidence>
<dbReference type="Proteomes" id="UP000190037">
    <property type="component" value="Unassembled WGS sequence"/>
</dbReference>
<keyword evidence="2" id="KW-0238">DNA-binding</keyword>
<dbReference type="AlphaFoldDB" id="A0A1T3NNA3"/>
<dbReference type="Gene3D" id="3.40.50.1360">
    <property type="match status" value="1"/>
</dbReference>
<dbReference type="PANTHER" id="PTHR30363">
    <property type="entry name" value="HTH-TYPE TRANSCRIPTIONAL REGULATOR SRLR-RELATED"/>
    <property type="match status" value="1"/>
</dbReference>
<dbReference type="GO" id="GO:0003677">
    <property type="term" value="F:DNA binding"/>
    <property type="evidence" value="ECO:0007669"/>
    <property type="project" value="UniProtKB-KW"/>
</dbReference>
<dbReference type="eggNOG" id="COG1349">
    <property type="taxonomic scope" value="Bacteria"/>
</dbReference>
<accession>A0A1T3NNA3</accession>
<reference evidence="5 6" key="1">
    <citation type="submission" date="2017-03" db="EMBL/GenBank/DDBJ databases">
        <title>Draft genome sequence of Streptomyces scabrisporus NF3, endophyte isolated from Amphipterygium adstringens.</title>
        <authorList>
            <person name="Vazquez M."/>
            <person name="Ceapa C.D."/>
            <person name="Rodriguez Luna D."/>
            <person name="Sanchez Esquivel S."/>
        </authorList>
    </citation>
    <scope>NUCLEOTIDE SEQUENCE [LARGE SCALE GENOMIC DNA]</scope>
    <source>
        <strain evidence="5 6">NF3</strain>
    </source>
</reference>
<proteinExistence type="predicted"/>
<dbReference type="PRINTS" id="PR00037">
    <property type="entry name" value="HTHLACR"/>
</dbReference>
<dbReference type="PROSITE" id="PS51000">
    <property type="entry name" value="HTH_DEOR_2"/>
    <property type="match status" value="1"/>
</dbReference>
<evidence type="ECO:0000259" key="4">
    <source>
        <dbReference type="PROSITE" id="PS51000"/>
    </source>
</evidence>
<dbReference type="InterPro" id="IPR018356">
    <property type="entry name" value="Tscrpt_reg_HTH_DeoR_CS"/>
</dbReference>
<dbReference type="GO" id="GO:0003700">
    <property type="term" value="F:DNA-binding transcription factor activity"/>
    <property type="evidence" value="ECO:0007669"/>
    <property type="project" value="InterPro"/>
</dbReference>
<dbReference type="PROSITE" id="PS00894">
    <property type="entry name" value="HTH_DEOR_1"/>
    <property type="match status" value="1"/>
</dbReference>
<dbReference type="InterPro" id="IPR037171">
    <property type="entry name" value="NagB/RpiA_transferase-like"/>
</dbReference>